<feature type="region of interest" description="Disordered" evidence="1">
    <location>
        <begin position="312"/>
        <end position="426"/>
    </location>
</feature>
<feature type="compositionally biased region" description="Low complexity" evidence="1">
    <location>
        <begin position="333"/>
        <end position="346"/>
    </location>
</feature>
<dbReference type="GO" id="GO:0005524">
    <property type="term" value="F:ATP binding"/>
    <property type="evidence" value="ECO:0007669"/>
    <property type="project" value="UniProtKB-KW"/>
</dbReference>
<evidence type="ECO:0000256" key="2">
    <source>
        <dbReference type="SAM" id="Phobius"/>
    </source>
</evidence>
<dbReference type="Proteomes" id="UP000295345">
    <property type="component" value="Unassembled WGS sequence"/>
</dbReference>
<dbReference type="AlphaFoldDB" id="A0A4R4TBX2"/>
<gene>
    <name evidence="3" type="ORF">E1283_21240</name>
</gene>
<dbReference type="OrthoDB" id="5181663at2"/>
<evidence type="ECO:0000256" key="1">
    <source>
        <dbReference type="SAM" id="MobiDB-lite"/>
    </source>
</evidence>
<reference evidence="3 4" key="1">
    <citation type="submission" date="2019-03" db="EMBL/GenBank/DDBJ databases">
        <title>Draft genome sequences of novel Actinobacteria.</title>
        <authorList>
            <person name="Sahin N."/>
            <person name="Ay H."/>
            <person name="Saygin H."/>
        </authorList>
    </citation>
    <scope>NUCLEOTIDE SEQUENCE [LARGE SCALE GENOMIC DNA]</scope>
    <source>
        <strain evidence="3 4">DSM 41900</strain>
    </source>
</reference>
<feature type="transmembrane region" description="Helical" evidence="2">
    <location>
        <begin position="192"/>
        <end position="213"/>
    </location>
</feature>
<keyword evidence="2" id="KW-0812">Transmembrane</keyword>
<organism evidence="3 4">
    <name type="scientific">Streptomyces hainanensis</name>
    <dbReference type="NCBI Taxonomy" id="402648"/>
    <lineage>
        <taxon>Bacteria</taxon>
        <taxon>Bacillati</taxon>
        <taxon>Actinomycetota</taxon>
        <taxon>Actinomycetes</taxon>
        <taxon>Kitasatosporales</taxon>
        <taxon>Streptomycetaceae</taxon>
        <taxon>Streptomyces</taxon>
    </lineage>
</organism>
<accession>A0A4R4TBX2</accession>
<feature type="transmembrane region" description="Helical" evidence="2">
    <location>
        <begin position="164"/>
        <end position="185"/>
    </location>
</feature>
<name>A0A4R4TBX2_9ACTN</name>
<feature type="transmembrane region" description="Helical" evidence="2">
    <location>
        <begin position="73"/>
        <end position="93"/>
    </location>
</feature>
<evidence type="ECO:0000313" key="4">
    <source>
        <dbReference type="Proteomes" id="UP000295345"/>
    </source>
</evidence>
<feature type="transmembrane region" description="Helical" evidence="2">
    <location>
        <begin position="105"/>
        <end position="130"/>
    </location>
</feature>
<dbReference type="RefSeq" id="WP_132819703.1">
    <property type="nucleotide sequence ID" value="NZ_SMKI01000238.1"/>
</dbReference>
<keyword evidence="2" id="KW-0472">Membrane</keyword>
<dbReference type="EMBL" id="SMKI01000238">
    <property type="protein sequence ID" value="TDC72612.1"/>
    <property type="molecule type" value="Genomic_DNA"/>
</dbReference>
<keyword evidence="3" id="KW-0547">Nucleotide-binding</keyword>
<feature type="transmembrane region" description="Helical" evidence="2">
    <location>
        <begin position="254"/>
        <end position="277"/>
    </location>
</feature>
<feature type="transmembrane region" description="Helical" evidence="2">
    <location>
        <begin position="219"/>
        <end position="242"/>
    </location>
</feature>
<protein>
    <submittedName>
        <fullName evidence="3">ATP-binding protein</fullName>
    </submittedName>
</protein>
<keyword evidence="4" id="KW-1185">Reference proteome</keyword>
<keyword evidence="3" id="KW-0067">ATP-binding</keyword>
<proteinExistence type="predicted"/>
<feature type="compositionally biased region" description="Pro residues" evidence="1">
    <location>
        <begin position="410"/>
        <end position="419"/>
    </location>
</feature>
<sequence length="426" mass="43178">MSVCDIPLVDRVCDSVTDMATGTAQAMTEGIGAWIATSMGDMAVSAADLAASAVDATTAVDLEARWFRDNYELLLPIGLITTVGAFCLHLVYAAWRQDGTAMRRALTGTISGILFAFVVIPLTMLGLGIVDALSAGLFEAAGTSLSDAVRRVVDVALLGPMFDLGWALATLMAIGLAVGAFAFWGVMILRKVGILILVTLAVFAGAGGGWDTARRWRRGWIEITATLVISKLLMTVIFLLGVSAMGESDPQGDGLAALSDALAGMVVMALVLVSPFATYRFVRWASDGGGEDLHRSGTAGVSATTRSAQQAAGVVARAKTGGVAPQGTGGMAPQGPAGWSGSPAGGIVPANTTGRTTGRHAANGQGAGSPVVNPTAGPSGRSGGQRSASTGGGAVPLNKPQTQLKAANKPVPPPPPTGPRPEGDDA</sequence>
<keyword evidence="2" id="KW-1133">Transmembrane helix</keyword>
<comment type="caution">
    <text evidence="3">The sequence shown here is derived from an EMBL/GenBank/DDBJ whole genome shotgun (WGS) entry which is preliminary data.</text>
</comment>
<evidence type="ECO:0000313" key="3">
    <source>
        <dbReference type="EMBL" id="TDC72612.1"/>
    </source>
</evidence>